<evidence type="ECO:0000313" key="2">
    <source>
        <dbReference type="Proteomes" id="UP000694422"/>
    </source>
</evidence>
<organism evidence="1 2">
    <name type="scientific">Spermophilus dauricus</name>
    <name type="common">Daurian ground squirrel</name>
    <dbReference type="NCBI Taxonomy" id="99837"/>
    <lineage>
        <taxon>Eukaryota</taxon>
        <taxon>Metazoa</taxon>
        <taxon>Chordata</taxon>
        <taxon>Craniata</taxon>
        <taxon>Vertebrata</taxon>
        <taxon>Euteleostomi</taxon>
        <taxon>Mammalia</taxon>
        <taxon>Eutheria</taxon>
        <taxon>Euarchontoglires</taxon>
        <taxon>Glires</taxon>
        <taxon>Rodentia</taxon>
        <taxon>Sciuromorpha</taxon>
        <taxon>Sciuridae</taxon>
        <taxon>Xerinae</taxon>
        <taxon>Marmotini</taxon>
        <taxon>Spermophilus</taxon>
    </lineage>
</organism>
<dbReference type="Ensembl" id="ENSSDAT00000010307.1">
    <property type="protein sequence ID" value="ENSSDAP00000009076.1"/>
    <property type="gene ID" value="ENSSDAG00000008274.1"/>
</dbReference>
<evidence type="ECO:0000313" key="1">
    <source>
        <dbReference type="Ensembl" id="ENSSDAP00000009076.1"/>
    </source>
</evidence>
<reference evidence="1" key="2">
    <citation type="submission" date="2025-09" db="UniProtKB">
        <authorList>
            <consortium name="Ensembl"/>
        </authorList>
    </citation>
    <scope>IDENTIFICATION</scope>
</reference>
<dbReference type="AlphaFoldDB" id="A0A8C9PDM4"/>
<sequence length="155" mass="16996">MRLCCPCASVAPCSSSRMSSVTRSAAGPSMARVISWQRCAAPPSCMPQRRSRPRWNFQRPESMRRHSMPQARAAARLPPVKMRKPMNCGIVCATSTSSTMAPTMTSSSTTSLPIVSDKTFKEMGHRRPCLLPSAAPHCNCLVVCSSTQKHDRPFL</sequence>
<dbReference type="Proteomes" id="UP000694422">
    <property type="component" value="Unplaced"/>
</dbReference>
<name>A0A8C9PDM4_SPEDA</name>
<proteinExistence type="predicted"/>
<accession>A0A8C9PDM4</accession>
<reference evidence="1" key="1">
    <citation type="submission" date="2025-08" db="UniProtKB">
        <authorList>
            <consortium name="Ensembl"/>
        </authorList>
    </citation>
    <scope>IDENTIFICATION</scope>
</reference>
<protein>
    <submittedName>
        <fullName evidence="1">Uncharacterized protein</fullName>
    </submittedName>
</protein>
<keyword evidence="2" id="KW-1185">Reference proteome</keyword>